<dbReference type="CDD" id="cd08958">
    <property type="entry name" value="FR_SDR_e"/>
    <property type="match status" value="1"/>
</dbReference>
<dbReference type="PANTHER" id="PTHR10366:SF852">
    <property type="entry name" value="CINNAMOYL-COA REDUCTASE CAD2"/>
    <property type="match status" value="1"/>
</dbReference>
<dbReference type="InterPro" id="IPR050425">
    <property type="entry name" value="NAD(P)_dehydrat-like"/>
</dbReference>
<evidence type="ECO:0000313" key="3">
    <source>
        <dbReference type="EMBL" id="CAK9232401.1"/>
    </source>
</evidence>
<dbReference type="InterPro" id="IPR036291">
    <property type="entry name" value="NAD(P)-bd_dom_sf"/>
</dbReference>
<proteinExistence type="predicted"/>
<keyword evidence="1" id="KW-0560">Oxidoreductase</keyword>
<dbReference type="Gene3D" id="3.40.50.720">
    <property type="entry name" value="NAD(P)-binding Rossmann-like Domain"/>
    <property type="match status" value="1"/>
</dbReference>
<gene>
    <name evidence="3" type="ORF">CSSPTR1EN2_LOCUS21239</name>
</gene>
<organism evidence="3 4">
    <name type="scientific">Sphagnum troendelagicum</name>
    <dbReference type="NCBI Taxonomy" id="128251"/>
    <lineage>
        <taxon>Eukaryota</taxon>
        <taxon>Viridiplantae</taxon>
        <taxon>Streptophyta</taxon>
        <taxon>Embryophyta</taxon>
        <taxon>Bryophyta</taxon>
        <taxon>Sphagnophytina</taxon>
        <taxon>Sphagnopsida</taxon>
        <taxon>Sphagnales</taxon>
        <taxon>Sphagnaceae</taxon>
        <taxon>Sphagnum</taxon>
    </lineage>
</organism>
<reference evidence="3" key="1">
    <citation type="submission" date="2024-02" db="EMBL/GenBank/DDBJ databases">
        <authorList>
            <consortium name="ELIXIR-Norway"/>
            <consortium name="Elixir Norway"/>
        </authorList>
    </citation>
    <scope>NUCLEOTIDE SEQUENCE</scope>
</reference>
<dbReference type="InterPro" id="IPR001509">
    <property type="entry name" value="Epimerase_deHydtase"/>
</dbReference>
<feature type="domain" description="NAD-dependent epimerase/dehydratase" evidence="2">
    <location>
        <begin position="26"/>
        <end position="258"/>
    </location>
</feature>
<dbReference type="Proteomes" id="UP001497512">
    <property type="component" value="Chromosome 7"/>
</dbReference>
<name>A0ABP0UZL1_9BRYO</name>
<protein>
    <recommendedName>
        <fullName evidence="2">NAD-dependent epimerase/dehydratase domain-containing protein</fullName>
    </recommendedName>
</protein>
<accession>A0ABP0UZL1</accession>
<dbReference type="EMBL" id="OZ019899">
    <property type="protein sequence ID" value="CAK9232401.1"/>
    <property type="molecule type" value="Genomic_DNA"/>
</dbReference>
<dbReference type="Pfam" id="PF01370">
    <property type="entry name" value="Epimerase"/>
    <property type="match status" value="1"/>
</dbReference>
<dbReference type="PANTHER" id="PTHR10366">
    <property type="entry name" value="NAD DEPENDENT EPIMERASE/DEHYDRATASE"/>
    <property type="match status" value="1"/>
</dbReference>
<evidence type="ECO:0000256" key="1">
    <source>
        <dbReference type="ARBA" id="ARBA00023002"/>
    </source>
</evidence>
<evidence type="ECO:0000259" key="2">
    <source>
        <dbReference type="Pfam" id="PF01370"/>
    </source>
</evidence>
<sequence>MLLWTWASELLYCDATTKDKMAGKTVCVTGASGFIASWLVKFLLDRGYTVRGTVRNLAKSKHLLQLPGASDRLKLVSAELLELGCFDEVVQGCDGVFHTASPIVVYVTDPQAQLIDPAVDGTLNVLASCAKARTKKVILTSSTGAVYTSPNLTSTSFVDESWWSDPEFCRKNKDWYQLSKTLAEKEAWNFVEEKGLEMVVINPSFTIGPALQGSKNFTSEFILGYLNGTTKTYPNSARGFVGVKDVAMAHILAYESAHSNGRYICSGPVLHFADIVTILTKLYPTYPICAKVPSFTLSSHKLEDLGLHFQPIEDVLCETVTSLKESGWLP</sequence>
<evidence type="ECO:0000313" key="4">
    <source>
        <dbReference type="Proteomes" id="UP001497512"/>
    </source>
</evidence>
<dbReference type="SUPFAM" id="SSF51735">
    <property type="entry name" value="NAD(P)-binding Rossmann-fold domains"/>
    <property type="match status" value="1"/>
</dbReference>
<keyword evidence="4" id="KW-1185">Reference proteome</keyword>